<evidence type="ECO:0000259" key="1">
    <source>
        <dbReference type="PROSITE" id="PS50181"/>
    </source>
</evidence>
<dbReference type="PANTHER" id="PTHR34223">
    <property type="entry name" value="OS11G0201299 PROTEIN"/>
    <property type="match status" value="1"/>
</dbReference>
<protein>
    <recommendedName>
        <fullName evidence="1">F-box domain-containing protein</fullName>
    </recommendedName>
</protein>
<dbReference type="Gene3D" id="1.20.1280.50">
    <property type="match status" value="1"/>
</dbReference>
<evidence type="ECO:0000313" key="3">
    <source>
        <dbReference type="Proteomes" id="UP000011116"/>
    </source>
</evidence>
<reference evidence="2" key="2">
    <citation type="submission" date="2020-10" db="EMBL/GenBank/DDBJ databases">
        <authorList>
            <person name="Scholz U."/>
            <person name="Mascher M."/>
            <person name="Fiebig A."/>
        </authorList>
    </citation>
    <scope>NUCLEOTIDE SEQUENCE [LARGE SCALE GENOMIC DNA]</scope>
    <source>
        <strain evidence="2">cv. Morex</strain>
    </source>
</reference>
<feature type="domain" description="F-box" evidence="1">
    <location>
        <begin position="15"/>
        <end position="51"/>
    </location>
</feature>
<dbReference type="SUPFAM" id="SSF52058">
    <property type="entry name" value="L domain-like"/>
    <property type="match status" value="1"/>
</dbReference>
<dbReference type="EnsemblPlants" id="HORVU.MOREX.r3.2HG0113350.1">
    <property type="protein sequence ID" value="HORVU.MOREX.r3.2HG0113350.1"/>
    <property type="gene ID" value="HORVU.MOREX.r3.2HG0113350"/>
</dbReference>
<dbReference type="InterPro" id="IPR001810">
    <property type="entry name" value="F-box_dom"/>
</dbReference>
<dbReference type="Proteomes" id="UP000011116">
    <property type="component" value="Chromosome 2H"/>
</dbReference>
<evidence type="ECO:0000313" key="2">
    <source>
        <dbReference type="EnsemblPlants" id="HORVU.MOREX.r3.2HG0113350.1"/>
    </source>
</evidence>
<dbReference type="InterPro" id="IPR053197">
    <property type="entry name" value="F-box_SCFL_complex_component"/>
</dbReference>
<dbReference type="PANTHER" id="PTHR34223:SF103">
    <property type="entry name" value="F-BOX DOMAIN-CONTAINING PROTEIN"/>
    <property type="match status" value="1"/>
</dbReference>
<dbReference type="Pfam" id="PF00646">
    <property type="entry name" value="F-box"/>
    <property type="match status" value="1"/>
</dbReference>
<dbReference type="CDD" id="cd22160">
    <property type="entry name" value="F-box_AtFBL13-like"/>
    <property type="match status" value="1"/>
</dbReference>
<dbReference type="AlphaFoldDB" id="A0A8I7B276"/>
<dbReference type="InterPro" id="IPR053781">
    <property type="entry name" value="F-box_AtFBL13-like"/>
</dbReference>
<proteinExistence type="predicted"/>
<dbReference type="Gramene" id="HORVU.MOREX.r3.2HG0113350.1">
    <property type="protein sequence ID" value="HORVU.MOREX.r3.2HG0113350.1"/>
    <property type="gene ID" value="HORVU.MOREX.r3.2HG0113350"/>
</dbReference>
<accession>A0A8I7B276</accession>
<reference evidence="3" key="1">
    <citation type="journal article" date="2012" name="Nature">
        <title>A physical, genetic and functional sequence assembly of the barley genome.</title>
        <authorList>
            <consortium name="The International Barley Genome Sequencing Consortium"/>
            <person name="Mayer K.F."/>
            <person name="Waugh R."/>
            <person name="Brown J.W."/>
            <person name="Schulman A."/>
            <person name="Langridge P."/>
            <person name="Platzer M."/>
            <person name="Fincher G.B."/>
            <person name="Muehlbauer G.J."/>
            <person name="Sato K."/>
            <person name="Close T.J."/>
            <person name="Wise R.P."/>
            <person name="Stein N."/>
        </authorList>
    </citation>
    <scope>NUCLEOTIDE SEQUENCE [LARGE SCALE GENOMIC DNA]</scope>
    <source>
        <strain evidence="3">cv. Morex</strain>
    </source>
</reference>
<sequence length="502" mass="55758">MEVLGRAKRGGGSADDRLSDLPDCLLHAILSRLKARQVVRTCVLSRRWQHLWLTSPCLDVDVGEFRELRPHATPSLHGLDPLWLLTPAEHANDGEEPYELPDFEDFVDSLLVHRIRTAGALPLETLRLRLPPWWLIVPALPWMYHDGTFAASNKHTRWVRRGLQCSPATLDVCGSVKLPPLSASTTRRLTSLRLDQVILHRDFAEHLASGLPVLEDLRITGTILSALPRIASGTLKSLVVESSTLHSGSLTFTIAAPRLASLHLAVNFQHLVSFAVVVQEAPCLVQASVRLVGTPEPRGDLLRALCKFIDSLSHVCALKLHGFRDMTVVEQQHQPLPLGAQFLPDQPGLLNPHVPFIPPLGLFYQFQTDLPPLATDKFPRPMLQAMLDEEHHGLPVFSSMRTLVLEDCEMGDHAQTLWRFLHNAPALEKLTLNNCQCHEFPNSSMLELPTVSLTPNLKSVGIIEGDRDGTDPEQRDESLTSMMLGKLPATTKIQVTKFGGRN</sequence>
<dbReference type="PROSITE" id="PS50181">
    <property type="entry name" value="FBOX"/>
    <property type="match status" value="1"/>
</dbReference>
<dbReference type="Gramene" id="HORVU.MOREX.r2.2HG0093120.1">
    <property type="protein sequence ID" value="HORVU.MOREX.r2.2HG0093120.1"/>
    <property type="gene ID" value="HORVU.MOREX.r2.2HG0093120"/>
</dbReference>
<reference evidence="2" key="3">
    <citation type="submission" date="2022-01" db="UniProtKB">
        <authorList>
            <consortium name="EnsemblPlants"/>
        </authorList>
    </citation>
    <scope>IDENTIFICATION</scope>
    <source>
        <strain evidence="2">subsp. vulgare</strain>
    </source>
</reference>
<keyword evidence="3" id="KW-1185">Reference proteome</keyword>
<dbReference type="SUPFAM" id="SSF81383">
    <property type="entry name" value="F-box domain"/>
    <property type="match status" value="1"/>
</dbReference>
<dbReference type="InterPro" id="IPR036047">
    <property type="entry name" value="F-box-like_dom_sf"/>
</dbReference>
<name>A0A8I7B276_HORVV</name>
<organism evidence="2 3">
    <name type="scientific">Hordeum vulgare subsp. vulgare</name>
    <name type="common">Domesticated barley</name>
    <dbReference type="NCBI Taxonomy" id="112509"/>
    <lineage>
        <taxon>Eukaryota</taxon>
        <taxon>Viridiplantae</taxon>
        <taxon>Streptophyta</taxon>
        <taxon>Embryophyta</taxon>
        <taxon>Tracheophyta</taxon>
        <taxon>Spermatophyta</taxon>
        <taxon>Magnoliopsida</taxon>
        <taxon>Liliopsida</taxon>
        <taxon>Poales</taxon>
        <taxon>Poaceae</taxon>
        <taxon>BOP clade</taxon>
        <taxon>Pooideae</taxon>
        <taxon>Triticodae</taxon>
        <taxon>Triticeae</taxon>
        <taxon>Hordeinae</taxon>
        <taxon>Hordeum</taxon>
    </lineage>
</organism>